<reference evidence="1" key="1">
    <citation type="submission" date="2018-06" db="EMBL/GenBank/DDBJ databases">
        <authorList>
            <person name="Zhirakovskaya E."/>
        </authorList>
    </citation>
    <scope>NUCLEOTIDE SEQUENCE</scope>
</reference>
<sequence>MSKYFPSIKRGLRGVCLSILPAKQLIYKNMFGDFKMLSNIIQYIV</sequence>
<protein>
    <submittedName>
        <fullName evidence="1">Uncharacterized protein</fullName>
    </submittedName>
</protein>
<proteinExistence type="predicted"/>
<accession>A0A3B1DEA9</accession>
<name>A0A3B1DEA9_9ZZZZ</name>
<dbReference type="EMBL" id="UOGH01000147">
    <property type="protein sequence ID" value="VAX30055.1"/>
    <property type="molecule type" value="Genomic_DNA"/>
</dbReference>
<gene>
    <name evidence="1" type="ORF">MNBD_NITROSPIRAE02-8</name>
</gene>
<organism evidence="1">
    <name type="scientific">hydrothermal vent metagenome</name>
    <dbReference type="NCBI Taxonomy" id="652676"/>
    <lineage>
        <taxon>unclassified sequences</taxon>
        <taxon>metagenomes</taxon>
        <taxon>ecological metagenomes</taxon>
    </lineage>
</organism>
<dbReference type="AlphaFoldDB" id="A0A3B1DEA9"/>
<evidence type="ECO:0000313" key="1">
    <source>
        <dbReference type="EMBL" id="VAX30055.1"/>
    </source>
</evidence>